<reference evidence="1 2" key="1">
    <citation type="journal article" date="2021" name="Int. J. Syst. Evol. Microbiol.">
        <title>Reticulibacter mediterranei gen. nov., sp. nov., within the new family Reticulibacteraceae fam. nov., and Ktedonospora formicarum gen. nov., sp. nov., Ktedonobacter robiniae sp. nov., Dictyobacter formicarum sp. nov. and Dictyobacter arantiisoli sp. nov., belonging to the class Ktedonobacteria.</title>
        <authorList>
            <person name="Yabe S."/>
            <person name="Zheng Y."/>
            <person name="Wang C.M."/>
            <person name="Sakai Y."/>
            <person name="Abe K."/>
            <person name="Yokota A."/>
            <person name="Donadio S."/>
            <person name="Cavaletti L."/>
            <person name="Monciardini P."/>
        </authorList>
    </citation>
    <scope>NUCLEOTIDE SEQUENCE [LARGE SCALE GENOMIC DNA]</scope>
    <source>
        <strain evidence="1 2">SOSP1-9</strain>
    </source>
</reference>
<dbReference type="Proteomes" id="UP000635565">
    <property type="component" value="Unassembled WGS sequence"/>
</dbReference>
<keyword evidence="2" id="KW-1185">Reference proteome</keyword>
<evidence type="ECO:0008006" key="3">
    <source>
        <dbReference type="Google" id="ProtNLM"/>
    </source>
</evidence>
<dbReference type="EMBL" id="BNJJ01000002">
    <property type="protein sequence ID" value="GHO82625.1"/>
    <property type="molecule type" value="Genomic_DNA"/>
</dbReference>
<name>A0ABQ3V925_9CHLR</name>
<gene>
    <name evidence="1" type="ORF">KSZ_06310</name>
</gene>
<sequence>MELRDLFDCPQLSLCPDGPPLRLLVATHPTTSTAKPPIGILRDGIVYELFLTTAPAEAFTCPDVLDLYLHRGPFETVLSDEDQEQATDRWCSCSPWGQEFWQILNQWLWNLRLDLGQQLSAVPVRLTECAAAVEPSSVATSSLAAEPALTLAAGPTNEPVRYGPPRWARRSFTKGFAGSDFVLQPDGTLRCPAGHPLTPHERRPERHGSVRIVYGARITHCRPCPLRAQCLESPTTRKPRQVSAVLWPMDVSASVADRSAPATADPPGGKRPAALAPVLWGDWPRSQLRRSLVRLLRRQTVEVTGHTLPSEEGRRASSDMVYTRAERAHWRLSWQQRLARNARPASAPLLTVRISGLPAAFAQYLGASLVIAA</sequence>
<proteinExistence type="predicted"/>
<organism evidence="1 2">
    <name type="scientific">Dictyobacter formicarum</name>
    <dbReference type="NCBI Taxonomy" id="2778368"/>
    <lineage>
        <taxon>Bacteria</taxon>
        <taxon>Bacillati</taxon>
        <taxon>Chloroflexota</taxon>
        <taxon>Ktedonobacteria</taxon>
        <taxon>Ktedonobacterales</taxon>
        <taxon>Dictyobacteraceae</taxon>
        <taxon>Dictyobacter</taxon>
    </lineage>
</organism>
<evidence type="ECO:0000313" key="1">
    <source>
        <dbReference type="EMBL" id="GHO82625.1"/>
    </source>
</evidence>
<comment type="caution">
    <text evidence="1">The sequence shown here is derived from an EMBL/GenBank/DDBJ whole genome shotgun (WGS) entry which is preliminary data.</text>
</comment>
<accession>A0ABQ3V925</accession>
<evidence type="ECO:0000313" key="2">
    <source>
        <dbReference type="Proteomes" id="UP000635565"/>
    </source>
</evidence>
<protein>
    <recommendedName>
        <fullName evidence="3">Transposase DDE domain-containing protein</fullName>
    </recommendedName>
</protein>
<dbReference type="RefSeq" id="WP_236022798.1">
    <property type="nucleotide sequence ID" value="NZ_BNJJ01000002.1"/>
</dbReference>